<reference evidence="2" key="2">
    <citation type="journal article" date="2022" name="Hortic Res">
        <title>The genome of Dioscorea zingiberensis sheds light on the biosynthesis, origin and evolution of the medicinally important diosgenin saponins.</title>
        <authorList>
            <person name="Li Y."/>
            <person name="Tan C."/>
            <person name="Li Z."/>
            <person name="Guo J."/>
            <person name="Li S."/>
            <person name="Chen X."/>
            <person name="Wang C."/>
            <person name="Dai X."/>
            <person name="Yang H."/>
            <person name="Song W."/>
            <person name="Hou L."/>
            <person name="Xu J."/>
            <person name="Tong Z."/>
            <person name="Xu A."/>
            <person name="Yuan X."/>
            <person name="Wang W."/>
            <person name="Yang Q."/>
            <person name="Chen L."/>
            <person name="Sun Z."/>
            <person name="Wang K."/>
            <person name="Pan B."/>
            <person name="Chen J."/>
            <person name="Bao Y."/>
            <person name="Liu F."/>
            <person name="Qi X."/>
            <person name="Gang D.R."/>
            <person name="Wen J."/>
            <person name="Li J."/>
        </authorList>
    </citation>
    <scope>NUCLEOTIDE SEQUENCE</scope>
    <source>
        <strain evidence="2">Dzin_1.0</strain>
    </source>
</reference>
<reference evidence="2" key="1">
    <citation type="submission" date="2021-03" db="EMBL/GenBank/DDBJ databases">
        <authorList>
            <person name="Li Z."/>
            <person name="Yang C."/>
        </authorList>
    </citation>
    <scope>NUCLEOTIDE SEQUENCE</scope>
    <source>
        <strain evidence="2">Dzin_1.0</strain>
        <tissue evidence="2">Leaf</tissue>
    </source>
</reference>
<dbReference type="InterPro" id="IPR018490">
    <property type="entry name" value="cNMP-bd_dom_sf"/>
</dbReference>
<keyword evidence="3" id="KW-1185">Reference proteome</keyword>
<name>A0A9D5HAW3_9LILI</name>
<dbReference type="InterPro" id="IPR000595">
    <property type="entry name" value="cNMP-bd_dom"/>
</dbReference>
<dbReference type="InterPro" id="IPR014710">
    <property type="entry name" value="RmlC-like_jellyroll"/>
</dbReference>
<accession>A0A9D5HAW3</accession>
<gene>
    <name evidence="2" type="ORF">J5N97_022778</name>
</gene>
<dbReference type="Proteomes" id="UP001085076">
    <property type="component" value="Miscellaneous, Linkage group lg06"/>
</dbReference>
<dbReference type="EMBL" id="JAGGNH010000006">
    <property type="protein sequence ID" value="KAJ0969901.1"/>
    <property type="molecule type" value="Genomic_DNA"/>
</dbReference>
<organism evidence="2 3">
    <name type="scientific">Dioscorea zingiberensis</name>
    <dbReference type="NCBI Taxonomy" id="325984"/>
    <lineage>
        <taxon>Eukaryota</taxon>
        <taxon>Viridiplantae</taxon>
        <taxon>Streptophyta</taxon>
        <taxon>Embryophyta</taxon>
        <taxon>Tracheophyta</taxon>
        <taxon>Spermatophyta</taxon>
        <taxon>Magnoliopsida</taxon>
        <taxon>Liliopsida</taxon>
        <taxon>Dioscoreales</taxon>
        <taxon>Dioscoreaceae</taxon>
        <taxon>Dioscorea</taxon>
    </lineage>
</organism>
<dbReference type="SUPFAM" id="SSF51206">
    <property type="entry name" value="cAMP-binding domain-like"/>
    <property type="match status" value="1"/>
</dbReference>
<protein>
    <recommendedName>
        <fullName evidence="1">Cyclic nucleotide-binding domain-containing protein</fullName>
    </recommendedName>
</protein>
<evidence type="ECO:0000313" key="3">
    <source>
        <dbReference type="Proteomes" id="UP001085076"/>
    </source>
</evidence>
<comment type="caution">
    <text evidence="2">The sequence shown here is derived from an EMBL/GenBank/DDBJ whole genome shotgun (WGS) entry which is preliminary data.</text>
</comment>
<dbReference type="Gene3D" id="2.60.120.10">
    <property type="entry name" value="Jelly Rolls"/>
    <property type="match status" value="1"/>
</dbReference>
<proteinExistence type="predicted"/>
<feature type="domain" description="Cyclic nucleotide-binding" evidence="1">
    <location>
        <begin position="17"/>
        <end position="48"/>
    </location>
</feature>
<dbReference type="PROSITE" id="PS50042">
    <property type="entry name" value="CNMP_BINDING_3"/>
    <property type="match status" value="1"/>
</dbReference>
<evidence type="ECO:0000259" key="1">
    <source>
        <dbReference type="PROSITE" id="PS50042"/>
    </source>
</evidence>
<sequence>MMWPIAKSKDSCSCHVNLVMKLNEKFFLPGEVIFEQGSAVDHIYILSRTIGQQEEVVIGEDGTKELIAGQPEEVVIGEDESKLSSFITSSTTIAAEVSNDLQLHKMKPGTS</sequence>
<dbReference type="OrthoDB" id="426293at2759"/>
<dbReference type="AlphaFoldDB" id="A0A9D5HAW3"/>
<evidence type="ECO:0000313" key="2">
    <source>
        <dbReference type="EMBL" id="KAJ0969901.1"/>
    </source>
</evidence>